<proteinExistence type="predicted"/>
<dbReference type="Pfam" id="PF00651">
    <property type="entry name" value="BTB"/>
    <property type="match status" value="1"/>
</dbReference>
<keyword evidence="7" id="KW-1185">Reference proteome</keyword>
<dbReference type="PANTHER" id="PTHR31060:SF3">
    <property type="entry name" value="OS04G0579700 PROTEIN"/>
    <property type="match status" value="1"/>
</dbReference>
<dbReference type="InterPro" id="IPR038920">
    <property type="entry name" value="At3g05675-like"/>
</dbReference>
<accession>A0ABQ9M052</accession>
<dbReference type="InterPro" id="IPR058039">
    <property type="entry name" value="At3g05675-like_ankyrin"/>
</dbReference>
<evidence type="ECO:0000256" key="4">
    <source>
        <dbReference type="SAM" id="MobiDB-lite"/>
    </source>
</evidence>
<comment type="pathway">
    <text evidence="2">Protein modification; protein ubiquitination.</text>
</comment>
<dbReference type="Proteomes" id="UP001174677">
    <property type="component" value="Chromosome 9"/>
</dbReference>
<dbReference type="SUPFAM" id="SSF54695">
    <property type="entry name" value="POZ domain"/>
    <property type="match status" value="1"/>
</dbReference>
<feature type="compositionally biased region" description="Low complexity" evidence="4">
    <location>
        <begin position="1"/>
        <end position="16"/>
    </location>
</feature>
<evidence type="ECO:0000256" key="3">
    <source>
        <dbReference type="ARBA" id="ARBA00022786"/>
    </source>
</evidence>
<evidence type="ECO:0000256" key="1">
    <source>
        <dbReference type="ARBA" id="ARBA00002668"/>
    </source>
</evidence>
<dbReference type="Pfam" id="PF25553">
    <property type="entry name" value="BTB-POZ_ANK-like"/>
    <property type="match status" value="1"/>
</dbReference>
<keyword evidence="3" id="KW-0833">Ubl conjugation pathway</keyword>
<feature type="compositionally biased region" description="Pro residues" evidence="4">
    <location>
        <begin position="90"/>
        <end position="103"/>
    </location>
</feature>
<evidence type="ECO:0000313" key="7">
    <source>
        <dbReference type="Proteomes" id="UP001174677"/>
    </source>
</evidence>
<evidence type="ECO:0000256" key="2">
    <source>
        <dbReference type="ARBA" id="ARBA00004906"/>
    </source>
</evidence>
<organism evidence="6 7">
    <name type="scientific">Hevea brasiliensis</name>
    <name type="common">Para rubber tree</name>
    <name type="synonym">Siphonia brasiliensis</name>
    <dbReference type="NCBI Taxonomy" id="3981"/>
    <lineage>
        <taxon>Eukaryota</taxon>
        <taxon>Viridiplantae</taxon>
        <taxon>Streptophyta</taxon>
        <taxon>Embryophyta</taxon>
        <taxon>Tracheophyta</taxon>
        <taxon>Spermatophyta</taxon>
        <taxon>Magnoliopsida</taxon>
        <taxon>eudicotyledons</taxon>
        <taxon>Gunneridae</taxon>
        <taxon>Pentapetalae</taxon>
        <taxon>rosids</taxon>
        <taxon>fabids</taxon>
        <taxon>Malpighiales</taxon>
        <taxon>Euphorbiaceae</taxon>
        <taxon>Crotonoideae</taxon>
        <taxon>Micrandreae</taxon>
        <taxon>Hevea</taxon>
    </lineage>
</organism>
<dbReference type="PROSITE" id="PS50097">
    <property type="entry name" value="BTB"/>
    <property type="match status" value="1"/>
</dbReference>
<comment type="function">
    <text evidence="1">May act as a substrate-specific adapter of an E3 ubiquitin-protein ligase complex (CUL3-RBX1-BTB) which mediates the ubiquitination and subsequent proteasomal degradation of target proteins.</text>
</comment>
<feature type="domain" description="BTB" evidence="5">
    <location>
        <begin position="260"/>
        <end position="337"/>
    </location>
</feature>
<evidence type="ECO:0000259" key="5">
    <source>
        <dbReference type="PROSITE" id="PS50097"/>
    </source>
</evidence>
<sequence>MATATATTTTTASTTTRAHLKVQTQPTKPKRRKCRETTISSSAAATANSSSSDSASGSGYCSHSQSRKLEHPTIVSADNSWSCLASKPTSAPPPPPPSPPPLPRRLTVKESDPVLDSPSTFRFRFSPGSLSPVMDFTPTSASTITATTTLTNGHHSPHEPSSFPSSFTKFNSALTAGLLNPMSPPPDKPRSSPTLFEMMASEPEMQPRTQIPINNANINVRSSQNSQLSVQDKQTLIMQRIADILGNRSPGNQFNDASTSDVKLTLSSKDGISVSMSVHRQILVAHSRFFAVKLSDRWAKQQRSSVPYVVEIADCDDVEVYIETLRLMYCKDLRRKLMKEDVSKVLGILKVSAAIGFDAGVLSCLEYLEAAPWAEDEEEKVASLLSELRLEGVGAGEVLKRVSVEVTNGTEESRDNDEVLLKLLHVVLDGKDEKARREMKGLVSKMLRENSSQNDLRKESLYSACDGCLQLLHNHFLRAAEGDLEDIGQIARQADNLHWILDILIDRQIAEDFLKTWASQSELSDIHSKIPAVYRYEVSRVTARLFVGIGKGQLLASKEVRCLLLQTWLVPFYDDFGWMRRASKGLDRHLIEDGLSNTILTLPLAWQQEILLAWFNRFLNSGEDCPNIQRGFEVWWRRAFWRRSGDQERTRPLRITTATIENS</sequence>
<evidence type="ECO:0000313" key="6">
    <source>
        <dbReference type="EMBL" id="KAJ9173639.1"/>
    </source>
</evidence>
<comment type="caution">
    <text evidence="6">The sequence shown here is derived from an EMBL/GenBank/DDBJ whole genome shotgun (WGS) entry which is preliminary data.</text>
</comment>
<name>A0ABQ9M052_HEVBR</name>
<feature type="compositionally biased region" description="Low complexity" evidence="4">
    <location>
        <begin position="40"/>
        <end position="64"/>
    </location>
</feature>
<dbReference type="EMBL" id="JARPOI010000009">
    <property type="protein sequence ID" value="KAJ9173639.1"/>
    <property type="molecule type" value="Genomic_DNA"/>
</dbReference>
<dbReference type="InterPro" id="IPR011333">
    <property type="entry name" value="SKP1/BTB/POZ_sf"/>
</dbReference>
<feature type="region of interest" description="Disordered" evidence="4">
    <location>
        <begin position="1"/>
        <end position="120"/>
    </location>
</feature>
<protein>
    <recommendedName>
        <fullName evidence="5">BTB domain-containing protein</fullName>
    </recommendedName>
</protein>
<dbReference type="InterPro" id="IPR000210">
    <property type="entry name" value="BTB/POZ_dom"/>
</dbReference>
<gene>
    <name evidence="6" type="ORF">P3X46_016755</name>
</gene>
<reference evidence="6" key="1">
    <citation type="journal article" date="2023" name="Plant Biotechnol. J.">
        <title>Chromosome-level wild Hevea brasiliensis genome provides new tools for genomic-assisted breeding and valuable loci to elevate rubber yield.</title>
        <authorList>
            <person name="Cheng H."/>
            <person name="Song X."/>
            <person name="Hu Y."/>
            <person name="Wu T."/>
            <person name="Yang Q."/>
            <person name="An Z."/>
            <person name="Feng S."/>
            <person name="Deng Z."/>
            <person name="Wu W."/>
            <person name="Zeng X."/>
            <person name="Tu M."/>
            <person name="Wang X."/>
            <person name="Huang H."/>
        </authorList>
    </citation>
    <scope>NUCLEOTIDE SEQUENCE</scope>
    <source>
        <strain evidence="6">MT/VB/25A 57/8</strain>
    </source>
</reference>
<dbReference type="PANTHER" id="PTHR31060">
    <property type="entry name" value="OSJNBA0011J08.25 PROTEIN-RELATED"/>
    <property type="match status" value="1"/>
</dbReference>
<dbReference type="Gene3D" id="3.30.710.10">
    <property type="entry name" value="Potassium Channel Kv1.1, Chain A"/>
    <property type="match status" value="1"/>
</dbReference>